<name>A0A1B6EE23_9HEMI</name>
<reference evidence="2" key="1">
    <citation type="submission" date="2015-12" db="EMBL/GenBank/DDBJ databases">
        <title>De novo transcriptome assembly of four potential Pierce s Disease insect vectors from Arizona vineyards.</title>
        <authorList>
            <person name="Tassone E.E."/>
        </authorList>
    </citation>
    <scope>NUCLEOTIDE SEQUENCE</scope>
</reference>
<feature type="region of interest" description="Disordered" evidence="1">
    <location>
        <begin position="98"/>
        <end position="117"/>
    </location>
</feature>
<dbReference type="EMBL" id="GEDC01001123">
    <property type="protein sequence ID" value="JAS36175.1"/>
    <property type="molecule type" value="Transcribed_RNA"/>
</dbReference>
<dbReference type="AlphaFoldDB" id="A0A1B6EE23"/>
<protein>
    <submittedName>
        <fullName evidence="2">Uncharacterized protein</fullName>
    </submittedName>
</protein>
<accession>A0A1B6EE23</accession>
<evidence type="ECO:0000313" key="2">
    <source>
        <dbReference type="EMBL" id="JAS36175.1"/>
    </source>
</evidence>
<gene>
    <name evidence="2" type="ORF">g.13144</name>
</gene>
<sequence length="117" mass="12677">MVIASLLEAGHASPSRGMDAKPRVISAEIKHSKDVHQGNLSKPHIAGELGLLGETTSEPHWVEVRDGQLLVYPGSTPQHAPMWRLPLRHLNLQPAATGRPRGFSLSRHGETAPIATF</sequence>
<proteinExistence type="predicted"/>
<evidence type="ECO:0000256" key="1">
    <source>
        <dbReference type="SAM" id="MobiDB-lite"/>
    </source>
</evidence>
<organism evidence="2">
    <name type="scientific">Clastoptera arizonana</name>
    <name type="common">Arizona spittle bug</name>
    <dbReference type="NCBI Taxonomy" id="38151"/>
    <lineage>
        <taxon>Eukaryota</taxon>
        <taxon>Metazoa</taxon>
        <taxon>Ecdysozoa</taxon>
        <taxon>Arthropoda</taxon>
        <taxon>Hexapoda</taxon>
        <taxon>Insecta</taxon>
        <taxon>Pterygota</taxon>
        <taxon>Neoptera</taxon>
        <taxon>Paraneoptera</taxon>
        <taxon>Hemiptera</taxon>
        <taxon>Auchenorrhyncha</taxon>
        <taxon>Cercopoidea</taxon>
        <taxon>Clastopteridae</taxon>
        <taxon>Clastoptera</taxon>
    </lineage>
</organism>
<feature type="non-terminal residue" evidence="2">
    <location>
        <position position="117"/>
    </location>
</feature>